<evidence type="ECO:0000256" key="1">
    <source>
        <dbReference type="SAM" id="MobiDB-lite"/>
    </source>
</evidence>
<keyword evidence="3" id="KW-1185">Reference proteome</keyword>
<dbReference type="Proteomes" id="UP000799324">
    <property type="component" value="Unassembled WGS sequence"/>
</dbReference>
<sequence length="301" mass="33510">LPPSLPTFPIFPFPSPPHPRKRTTPVPISTTPSTPPTYPPWSWLLSTSTWTLHHSSTVPFCSTFLSLSPFLSDVAAMLQCWVRTGHNDFMHARLYERGMPAHLQDAFVTYAAYRGRTDAVGHVLLGVAEAKMEGLVRMFGVGVAAESASASSGASSAARRRRNLLDQLSRVQALFVYIFILLFDGSVRARASAETRIPVLRDWSLRRTVLVLQTVLNIYGIMKDGWAECGGAVMLNARAGLWDARGVREWWDVVVEPAPAPLIVSSKMPDPVIDECAADQVDGFVRLYWRYVVGRDRVAWW</sequence>
<name>A0A6A6SZU0_9PLEO</name>
<protein>
    <submittedName>
        <fullName evidence="2">Uncharacterized protein</fullName>
    </submittedName>
</protein>
<feature type="region of interest" description="Disordered" evidence="1">
    <location>
        <begin position="12"/>
        <end position="33"/>
    </location>
</feature>
<dbReference type="AlphaFoldDB" id="A0A6A6SZU0"/>
<evidence type="ECO:0000313" key="2">
    <source>
        <dbReference type="EMBL" id="KAF2653060.1"/>
    </source>
</evidence>
<reference evidence="2" key="1">
    <citation type="journal article" date="2020" name="Stud. Mycol.">
        <title>101 Dothideomycetes genomes: a test case for predicting lifestyles and emergence of pathogens.</title>
        <authorList>
            <person name="Haridas S."/>
            <person name="Albert R."/>
            <person name="Binder M."/>
            <person name="Bloem J."/>
            <person name="Labutti K."/>
            <person name="Salamov A."/>
            <person name="Andreopoulos B."/>
            <person name="Baker S."/>
            <person name="Barry K."/>
            <person name="Bills G."/>
            <person name="Bluhm B."/>
            <person name="Cannon C."/>
            <person name="Castanera R."/>
            <person name="Culley D."/>
            <person name="Daum C."/>
            <person name="Ezra D."/>
            <person name="Gonzalez J."/>
            <person name="Henrissat B."/>
            <person name="Kuo A."/>
            <person name="Liang C."/>
            <person name="Lipzen A."/>
            <person name="Lutzoni F."/>
            <person name="Magnuson J."/>
            <person name="Mondo S."/>
            <person name="Nolan M."/>
            <person name="Ohm R."/>
            <person name="Pangilinan J."/>
            <person name="Park H.-J."/>
            <person name="Ramirez L."/>
            <person name="Alfaro M."/>
            <person name="Sun H."/>
            <person name="Tritt A."/>
            <person name="Yoshinaga Y."/>
            <person name="Zwiers L.-H."/>
            <person name="Turgeon B."/>
            <person name="Goodwin S."/>
            <person name="Spatafora J."/>
            <person name="Crous P."/>
            <person name="Grigoriev I."/>
        </authorList>
    </citation>
    <scope>NUCLEOTIDE SEQUENCE</scope>
    <source>
        <strain evidence="2">CBS 122681</strain>
    </source>
</reference>
<proteinExistence type="predicted"/>
<gene>
    <name evidence="2" type="ORF">K491DRAFT_583871</name>
</gene>
<organism evidence="2 3">
    <name type="scientific">Lophiostoma macrostomum CBS 122681</name>
    <dbReference type="NCBI Taxonomy" id="1314788"/>
    <lineage>
        <taxon>Eukaryota</taxon>
        <taxon>Fungi</taxon>
        <taxon>Dikarya</taxon>
        <taxon>Ascomycota</taxon>
        <taxon>Pezizomycotina</taxon>
        <taxon>Dothideomycetes</taxon>
        <taxon>Pleosporomycetidae</taxon>
        <taxon>Pleosporales</taxon>
        <taxon>Lophiostomataceae</taxon>
        <taxon>Lophiostoma</taxon>
    </lineage>
</organism>
<evidence type="ECO:0000313" key="3">
    <source>
        <dbReference type="Proteomes" id="UP000799324"/>
    </source>
</evidence>
<feature type="non-terminal residue" evidence="2">
    <location>
        <position position="1"/>
    </location>
</feature>
<dbReference type="OrthoDB" id="5355161at2759"/>
<feature type="non-terminal residue" evidence="2">
    <location>
        <position position="301"/>
    </location>
</feature>
<accession>A0A6A6SZU0</accession>
<dbReference type="EMBL" id="MU004388">
    <property type="protein sequence ID" value="KAF2653060.1"/>
    <property type="molecule type" value="Genomic_DNA"/>
</dbReference>